<organism evidence="2 3">
    <name type="scientific">Enterovibrio norvegicus</name>
    <dbReference type="NCBI Taxonomy" id="188144"/>
    <lineage>
        <taxon>Bacteria</taxon>
        <taxon>Pseudomonadati</taxon>
        <taxon>Pseudomonadota</taxon>
        <taxon>Gammaproteobacteria</taxon>
        <taxon>Vibrionales</taxon>
        <taxon>Vibrionaceae</taxon>
        <taxon>Enterovibrio</taxon>
    </lineage>
</organism>
<dbReference type="Gene3D" id="2.40.160.10">
    <property type="entry name" value="Porin"/>
    <property type="match status" value="1"/>
</dbReference>
<gene>
    <name evidence="2" type="ORF">BCT23_09655</name>
</gene>
<feature type="chain" id="PRO_5014620611" description="Porin domain-containing protein" evidence="1">
    <location>
        <begin position="23"/>
        <end position="388"/>
    </location>
</feature>
<dbReference type="RefSeq" id="WP_102390132.1">
    <property type="nucleotide sequence ID" value="NZ_JBFRLP010000015.1"/>
</dbReference>
<dbReference type="Proteomes" id="UP000235387">
    <property type="component" value="Unassembled WGS sequence"/>
</dbReference>
<evidence type="ECO:0000313" key="2">
    <source>
        <dbReference type="EMBL" id="PMN94434.1"/>
    </source>
</evidence>
<dbReference type="SUPFAM" id="SSF56935">
    <property type="entry name" value="Porins"/>
    <property type="match status" value="1"/>
</dbReference>
<protein>
    <recommendedName>
        <fullName evidence="4">Porin domain-containing protein</fullName>
    </recommendedName>
</protein>
<proteinExistence type="predicted"/>
<dbReference type="EMBL" id="MDAL01000007">
    <property type="protein sequence ID" value="PMN94434.1"/>
    <property type="molecule type" value="Genomic_DNA"/>
</dbReference>
<dbReference type="InterPro" id="IPR023614">
    <property type="entry name" value="Porin_dom_sf"/>
</dbReference>
<dbReference type="AlphaFoldDB" id="A0A2N7LFW7"/>
<sequence length="388" mass="41306">MKYIKFTLGSCGLFLFSSHVSAIEIETDTWTFSVNGNVNGFYSHIQCDDSNNVVNGNPLLCSGDDASAVTNGYLPAALDIGVAREISGYNISAHIIYEGGTVSNEAFNNGSSQEAFRAYMNVGNDTIGSVKIGKDFGLFGNDSVFNDMSVIGVGAHAVAKNPLNTSLGAVGYGYIFADRLSMINYTLPIPGDFTATVGVFQPLDLLSLGAQNSTTGDSGSKAPGYHGKLKYAFDGGFVSTSLLTQNVKNQSVDDNALGWDVAAKITLLENLSVFGSYTSSEGVGNTGLFFDAYDAQGEVRKSSGYFLQSLYDFGGTRLGVNYGVTDIKRTASDPVENVNKNSKVTVGLYHDLFEGFIVSTEASRYQSENFAGNEIENTGLSVGAVYFF</sequence>
<feature type="signal peptide" evidence="1">
    <location>
        <begin position="1"/>
        <end position="22"/>
    </location>
</feature>
<reference evidence="3" key="1">
    <citation type="submission" date="2016-07" db="EMBL/GenBank/DDBJ databases">
        <title>Nontailed viruses are major unrecognized killers of bacteria in the ocean.</title>
        <authorList>
            <person name="Kauffman K."/>
            <person name="Hussain F."/>
            <person name="Yang J."/>
            <person name="Arevalo P."/>
            <person name="Brown J."/>
            <person name="Cutler M."/>
            <person name="Kelly L."/>
            <person name="Polz M.F."/>
        </authorList>
    </citation>
    <scope>NUCLEOTIDE SEQUENCE [LARGE SCALE GENOMIC DNA]</scope>
    <source>
        <strain evidence="3">10N.261.45.A10</strain>
    </source>
</reference>
<comment type="caution">
    <text evidence="2">The sequence shown here is derived from an EMBL/GenBank/DDBJ whole genome shotgun (WGS) entry which is preliminary data.</text>
</comment>
<name>A0A2N7LFW7_9GAMM</name>
<evidence type="ECO:0000256" key="1">
    <source>
        <dbReference type="SAM" id="SignalP"/>
    </source>
</evidence>
<keyword evidence="1" id="KW-0732">Signal</keyword>
<evidence type="ECO:0000313" key="3">
    <source>
        <dbReference type="Proteomes" id="UP000235387"/>
    </source>
</evidence>
<accession>A0A2N7LFW7</accession>
<evidence type="ECO:0008006" key="4">
    <source>
        <dbReference type="Google" id="ProtNLM"/>
    </source>
</evidence>